<protein>
    <submittedName>
        <fullName evidence="1">Ribosomal large subunit pseudouridine synthase D</fullName>
    </submittedName>
</protein>
<dbReference type="EMBL" id="SZON01000428">
    <property type="protein sequence ID" value="TKI95944.1"/>
    <property type="molecule type" value="Genomic_DNA"/>
</dbReference>
<comment type="caution">
    <text evidence="1">The sequence shown here is derived from an EMBL/GenBank/DDBJ whole genome shotgun (WGS) entry which is preliminary data.</text>
</comment>
<name>A0A4U3B2X7_9BACI</name>
<organism evidence="1 2">
    <name type="scientific">Bacillus wiedmannii</name>
    <dbReference type="NCBI Taxonomy" id="1890302"/>
    <lineage>
        <taxon>Bacteria</taxon>
        <taxon>Bacillati</taxon>
        <taxon>Bacillota</taxon>
        <taxon>Bacilli</taxon>
        <taxon>Bacillales</taxon>
        <taxon>Bacillaceae</taxon>
        <taxon>Bacillus</taxon>
        <taxon>Bacillus cereus group</taxon>
    </lineage>
</organism>
<proteinExistence type="predicted"/>
<dbReference type="AlphaFoldDB" id="A0A4U3B2X7"/>
<evidence type="ECO:0000313" key="1">
    <source>
        <dbReference type="EMBL" id="TKI95944.1"/>
    </source>
</evidence>
<gene>
    <name evidence="1" type="ORF">FC699_11975</name>
</gene>
<evidence type="ECO:0000313" key="2">
    <source>
        <dbReference type="Proteomes" id="UP000305222"/>
    </source>
</evidence>
<accession>A0A4U3B2X7</accession>
<reference evidence="1 2" key="1">
    <citation type="journal article" date="2019" name="Environ. Microbiol.">
        <title>An active ?-lactamase is a part of an orchestrated cell wall stress resistance network of Bacillus subtilis and related rhizosphere species.</title>
        <authorList>
            <person name="Bucher T."/>
            <person name="Keren-Paz A."/>
            <person name="Hausser J."/>
            <person name="Olender T."/>
            <person name="Cytryn E."/>
            <person name="Kolodkin-Gal I."/>
        </authorList>
    </citation>
    <scope>NUCLEOTIDE SEQUENCE [LARGE SCALE GENOMIC DNA]</scope>
    <source>
        <strain evidence="1 2">I5</strain>
    </source>
</reference>
<sequence length="23" mass="2716">IEVDVPFPAKLNHTMKEFQRMNA</sequence>
<dbReference type="Proteomes" id="UP000305222">
    <property type="component" value="Unassembled WGS sequence"/>
</dbReference>
<feature type="non-terminal residue" evidence="1">
    <location>
        <position position="1"/>
    </location>
</feature>